<sequence>MDPSSAHQPGATLQYFMLGNAPMDLTRLQGLIAEERELEVGPSQVPVLHESCPEVSDAHRQLVAGISSGGGLLAQAAQGVSLSLPAMDAGQAKHLLEQLSVQQLSMPQDAGGPLPDNAAGCGDGSAVAAPHISAFAWHMHACIGELATARQLSSAAGQQPPTPPMLQQQPASPAAKRSQGSGALSQRGCSTPSSPPSTPPLNSPRAAPGYASTCPPDAQAPKPGSPEAHAVQGAPALSLRVPHAQGASLLAAAWSRQARSPPPAAAPHCTLASRLAHSSSEGRPAADPAASSGGSGRCGGEGAEGGKARPSSGGRSRPPTGGSSATTLLRTLLNMPHMNQVLGDLASSRPASFDAFPCAAAASASDWMEQLSLAHAARRALGVSEEDSQAAADDLLANFGGGCHAPTSPYASSRGSPCGSDRPAHPALRQLRVMVL</sequence>
<feature type="compositionally biased region" description="Polar residues" evidence="1">
    <location>
        <begin position="178"/>
        <end position="189"/>
    </location>
</feature>
<accession>A0A7S0S3U5</accession>
<proteinExistence type="predicted"/>
<reference evidence="2" key="1">
    <citation type="submission" date="2021-01" db="EMBL/GenBank/DDBJ databases">
        <authorList>
            <person name="Corre E."/>
            <person name="Pelletier E."/>
            <person name="Niang G."/>
            <person name="Scheremetjew M."/>
            <person name="Finn R."/>
            <person name="Kale V."/>
            <person name="Holt S."/>
            <person name="Cochrane G."/>
            <person name="Meng A."/>
            <person name="Brown T."/>
            <person name="Cohen L."/>
        </authorList>
    </citation>
    <scope>NUCLEOTIDE SEQUENCE</scope>
    <source>
        <strain evidence="2">SAG 11-49</strain>
    </source>
</reference>
<feature type="region of interest" description="Disordered" evidence="1">
    <location>
        <begin position="153"/>
        <end position="231"/>
    </location>
</feature>
<feature type="compositionally biased region" description="Gly residues" evidence="1">
    <location>
        <begin position="293"/>
        <end position="305"/>
    </location>
</feature>
<dbReference type="AlphaFoldDB" id="A0A7S0S3U5"/>
<name>A0A7S0S3U5_9CHLO</name>
<protein>
    <submittedName>
        <fullName evidence="2">Uncharacterized protein</fullName>
    </submittedName>
</protein>
<evidence type="ECO:0000256" key="1">
    <source>
        <dbReference type="SAM" id="MobiDB-lite"/>
    </source>
</evidence>
<feature type="compositionally biased region" description="Low complexity" evidence="1">
    <location>
        <begin position="308"/>
        <end position="324"/>
    </location>
</feature>
<gene>
    <name evidence="2" type="ORF">CLEI1391_LOCUS19952</name>
</gene>
<feature type="region of interest" description="Disordered" evidence="1">
    <location>
        <begin position="273"/>
        <end position="326"/>
    </location>
</feature>
<feature type="compositionally biased region" description="Pro residues" evidence="1">
    <location>
        <begin position="193"/>
        <end position="202"/>
    </location>
</feature>
<dbReference type="EMBL" id="HBFB01035515">
    <property type="protein sequence ID" value="CAD8695766.1"/>
    <property type="molecule type" value="Transcribed_RNA"/>
</dbReference>
<feature type="compositionally biased region" description="Low complexity" evidence="1">
    <location>
        <begin position="282"/>
        <end position="292"/>
    </location>
</feature>
<organism evidence="2">
    <name type="scientific">Chlamydomonas leiostraca</name>
    <dbReference type="NCBI Taxonomy" id="1034604"/>
    <lineage>
        <taxon>Eukaryota</taxon>
        <taxon>Viridiplantae</taxon>
        <taxon>Chlorophyta</taxon>
        <taxon>core chlorophytes</taxon>
        <taxon>Chlorophyceae</taxon>
        <taxon>CS clade</taxon>
        <taxon>Chlamydomonadales</taxon>
        <taxon>Chlamydomonadaceae</taxon>
        <taxon>Chlamydomonas</taxon>
    </lineage>
</organism>
<evidence type="ECO:0000313" key="2">
    <source>
        <dbReference type="EMBL" id="CAD8695766.1"/>
    </source>
</evidence>